<reference evidence="5" key="1">
    <citation type="submission" date="2023-02" db="EMBL/GenBank/DDBJ databases">
        <title>Genome of toxic invasive species Heracleum sosnowskyi carries increased number of genes despite the absence of recent whole-genome duplications.</title>
        <authorList>
            <person name="Schelkunov M."/>
            <person name="Shtratnikova V."/>
            <person name="Makarenko M."/>
            <person name="Klepikova A."/>
            <person name="Omelchenko D."/>
            <person name="Novikova G."/>
            <person name="Obukhova E."/>
            <person name="Bogdanov V."/>
            <person name="Penin A."/>
            <person name="Logacheva M."/>
        </authorList>
    </citation>
    <scope>NUCLEOTIDE SEQUENCE</scope>
    <source>
        <strain evidence="5">Hsosn_3</strain>
        <tissue evidence="5">Leaf</tissue>
    </source>
</reference>
<evidence type="ECO:0000256" key="1">
    <source>
        <dbReference type="ARBA" id="ARBA00004123"/>
    </source>
</evidence>
<feature type="domain" description="DEUBAD" evidence="4">
    <location>
        <begin position="90"/>
        <end position="201"/>
    </location>
</feature>
<evidence type="ECO:0000256" key="2">
    <source>
        <dbReference type="ARBA" id="ARBA00023242"/>
    </source>
</evidence>
<name>A0AAD8IX20_9APIA</name>
<keyword evidence="6" id="KW-1185">Reference proteome</keyword>
<evidence type="ECO:0000256" key="3">
    <source>
        <dbReference type="SAM" id="MobiDB-lite"/>
    </source>
</evidence>
<evidence type="ECO:0000313" key="6">
    <source>
        <dbReference type="Proteomes" id="UP001237642"/>
    </source>
</evidence>
<dbReference type="PROSITE" id="PS51916">
    <property type="entry name" value="DEUBAD"/>
    <property type="match status" value="1"/>
</dbReference>
<gene>
    <name evidence="5" type="ORF">POM88_010958</name>
</gene>
<organism evidence="5 6">
    <name type="scientific">Heracleum sosnowskyi</name>
    <dbReference type="NCBI Taxonomy" id="360622"/>
    <lineage>
        <taxon>Eukaryota</taxon>
        <taxon>Viridiplantae</taxon>
        <taxon>Streptophyta</taxon>
        <taxon>Embryophyta</taxon>
        <taxon>Tracheophyta</taxon>
        <taxon>Spermatophyta</taxon>
        <taxon>Magnoliopsida</taxon>
        <taxon>eudicotyledons</taxon>
        <taxon>Gunneridae</taxon>
        <taxon>Pentapetalae</taxon>
        <taxon>asterids</taxon>
        <taxon>campanulids</taxon>
        <taxon>Apiales</taxon>
        <taxon>Apiaceae</taxon>
        <taxon>Apioideae</taxon>
        <taxon>apioid superclade</taxon>
        <taxon>Tordylieae</taxon>
        <taxon>Tordyliinae</taxon>
        <taxon>Heracleum</taxon>
    </lineage>
</organism>
<dbReference type="Proteomes" id="UP001237642">
    <property type="component" value="Unassembled WGS sequence"/>
</dbReference>
<dbReference type="EMBL" id="JAUIZM010000003">
    <property type="protein sequence ID" value="KAK1391902.1"/>
    <property type="molecule type" value="Genomic_DNA"/>
</dbReference>
<dbReference type="PANTHER" id="PTHR13052:SF2">
    <property type="entry name" value="NUCLEAR FACTOR KAPPA-B-BINDING PROTEIN"/>
    <property type="match status" value="1"/>
</dbReference>
<evidence type="ECO:0000259" key="4">
    <source>
        <dbReference type="PROSITE" id="PS51916"/>
    </source>
</evidence>
<dbReference type="InterPro" id="IPR044867">
    <property type="entry name" value="DEUBAD_dom"/>
</dbReference>
<proteinExistence type="predicted"/>
<dbReference type="PANTHER" id="PTHR13052">
    <property type="entry name" value="NFRKB-RELATED"/>
    <property type="match status" value="1"/>
</dbReference>
<dbReference type="GO" id="GO:0031011">
    <property type="term" value="C:Ino80 complex"/>
    <property type="evidence" value="ECO:0007669"/>
    <property type="project" value="InterPro"/>
</dbReference>
<feature type="region of interest" description="Disordered" evidence="3">
    <location>
        <begin position="1"/>
        <end position="32"/>
    </location>
</feature>
<dbReference type="AlphaFoldDB" id="A0AAD8IX20"/>
<feature type="compositionally biased region" description="Acidic residues" evidence="3">
    <location>
        <begin position="432"/>
        <end position="450"/>
    </location>
</feature>
<reference evidence="5" key="2">
    <citation type="submission" date="2023-05" db="EMBL/GenBank/DDBJ databases">
        <authorList>
            <person name="Schelkunov M.I."/>
        </authorList>
    </citation>
    <scope>NUCLEOTIDE SEQUENCE</scope>
    <source>
        <strain evidence="5">Hsosn_3</strain>
        <tissue evidence="5">Leaf</tissue>
    </source>
</reference>
<sequence length="908" mass="101353">MAAGQRKKRLNSANGVDYTHQEQNHLKRKKVVSPKYDSSLRPNIVLEWDDKGKSVVAKKEQVGIAQRDLSPFVGAVPSCHNILADVVNIPGETFEIENLSEVLSYEVWRTHLSEKERELLTQFLPKGFDAQQIVQDLLEGDNFHFGNPYLKWGASLCSGYLHPDIVLNKERLLKASKKTYYSELQNYHYDMIRDLQTLKERWSQEDLENDIEHNLWRSGKHAEQTLAAHANKSTHDLDENLTSDSCSSASDDKACSSNEMNFRSLHENSQKSICRKGFMGDTYENASDGVKVVPRHRVGEKLQNGNHQSGDGAKYMSYIKVSKEQHQSVKNSLKLFSNSIQSRALNHVLGDLGAYYIQPYRVFVEEEGQKLHVHWSKLANVDIAAAHTNLRSRQIEKQQVIHALGRELVAKLNFLKENEEKKTASNLSSDQVVDEDSDPEPSTSTEDEGSEISNSLLEEDMDNANTNCESSILLEDGKHINLACVIEQHTDIAAALNGPAMDDETGYASTVAQNHHLQHNTLLGGNHVFHPMAFVSDENPIMPEPGDLLPNVSKFTENIIQMVVPCSQETPLSVACDGWPAVSMSNAYYNSTHVSHDYASANELSNGHSQVIEEHPTQLINLKSDMHEVGLGKDLSGRQSDDIFFSAYPNQVQNQQFQSFLKGPGSVQYTHEQKPRMLDVQPLANMMIDNSQPVGNFTEQLHSSMPLDLGRKRFMDSFMHESIQENMYSNGFRHALPSHDQFSNPLASPTLNMQSWGANSVQHPVLSQSHPNGGELLSQNWVSVDNNDSGGWSGLESNLCQNQNFGNGSIADQSLFSVLSQCNNMNPSAGLRTSLTPQERFSQSVNHGGGIIPATSNLIPGVLNQNIYLNGHENINGLKANTGWTSPPHQNTALHDSLGKPYLRYWNQ</sequence>
<dbReference type="InterPro" id="IPR024867">
    <property type="entry name" value="NFRKB"/>
</dbReference>
<evidence type="ECO:0000313" key="5">
    <source>
        <dbReference type="EMBL" id="KAK1391902.1"/>
    </source>
</evidence>
<accession>A0AAD8IX20</accession>
<comment type="subcellular location">
    <subcellularLocation>
        <location evidence="1">Nucleus</location>
    </subcellularLocation>
</comment>
<feature type="region of interest" description="Disordered" evidence="3">
    <location>
        <begin position="420"/>
        <end position="451"/>
    </location>
</feature>
<keyword evidence="2" id="KW-0539">Nucleus</keyword>
<feature type="compositionally biased region" description="Basic residues" evidence="3">
    <location>
        <begin position="1"/>
        <end position="10"/>
    </location>
</feature>
<comment type="caution">
    <text evidence="5">The sequence shown here is derived from an EMBL/GenBank/DDBJ whole genome shotgun (WGS) entry which is preliminary data.</text>
</comment>
<protein>
    <submittedName>
        <fullName evidence="5">DEUBAD domain-containing protein</fullName>
    </submittedName>
</protein>
<dbReference type="CDD" id="cd21865">
    <property type="entry name" value="DEUBAD_NFRKB"/>
    <property type="match status" value="1"/>
</dbReference>